<protein>
    <submittedName>
        <fullName evidence="3">ABC transporter substrate-binding protein</fullName>
    </submittedName>
</protein>
<keyword evidence="4" id="KW-1185">Reference proteome</keyword>
<dbReference type="InterPro" id="IPR039424">
    <property type="entry name" value="SBP_5"/>
</dbReference>
<dbReference type="RefSeq" id="WP_201504332.1">
    <property type="nucleotide sequence ID" value="NZ_BAAAFR010000001.1"/>
</dbReference>
<dbReference type="InterPro" id="IPR000914">
    <property type="entry name" value="SBP_5_dom"/>
</dbReference>
<dbReference type="SUPFAM" id="SSF53850">
    <property type="entry name" value="Periplasmic binding protein-like II"/>
    <property type="match status" value="1"/>
</dbReference>
<comment type="caution">
    <text evidence="3">The sequence shown here is derived from an EMBL/GenBank/DDBJ whole genome shotgun (WGS) entry which is preliminary data.</text>
</comment>
<dbReference type="PIRSF" id="PIRSF002741">
    <property type="entry name" value="MppA"/>
    <property type="match status" value="1"/>
</dbReference>
<reference evidence="3 4" key="1">
    <citation type="journal article" date="2019" name="Int. J. Syst. Evol. Microbiol.">
        <title>The Global Catalogue of Microorganisms (GCM) 10K type strain sequencing project: providing services to taxonomists for standard genome sequencing and annotation.</title>
        <authorList>
            <consortium name="The Broad Institute Genomics Platform"/>
            <consortium name="The Broad Institute Genome Sequencing Center for Infectious Disease"/>
            <person name="Wu L."/>
            <person name="Ma J."/>
        </authorList>
    </citation>
    <scope>NUCLEOTIDE SEQUENCE [LARGE SCALE GENOMIC DNA]</scope>
    <source>
        <strain evidence="3 4">JCM 16343</strain>
    </source>
</reference>
<evidence type="ECO:0000313" key="4">
    <source>
        <dbReference type="Proteomes" id="UP001501787"/>
    </source>
</evidence>
<feature type="signal peptide" evidence="1">
    <location>
        <begin position="1"/>
        <end position="27"/>
    </location>
</feature>
<evidence type="ECO:0000256" key="1">
    <source>
        <dbReference type="SAM" id="SignalP"/>
    </source>
</evidence>
<dbReference type="PANTHER" id="PTHR30290">
    <property type="entry name" value="PERIPLASMIC BINDING COMPONENT OF ABC TRANSPORTER"/>
    <property type="match status" value="1"/>
</dbReference>
<proteinExistence type="predicted"/>
<feature type="chain" id="PRO_5045828658" evidence="1">
    <location>
        <begin position="28"/>
        <end position="525"/>
    </location>
</feature>
<dbReference type="Proteomes" id="UP001501787">
    <property type="component" value="Unassembled WGS sequence"/>
</dbReference>
<dbReference type="PANTHER" id="PTHR30290:SF83">
    <property type="entry name" value="ABC TRANSPORTER SUBSTRATE-BINDING PROTEIN"/>
    <property type="match status" value="1"/>
</dbReference>
<sequence length="525" mass="57266">MKKTAIVSALLILAGLAWYVFSNNSTAKTGTNGVSSAAAGDADKGQNLIVVTPWELTSLDTSTTGFIFQRMQLAETLVDASQDAQLQPMLAKSWSSNDAGDVWTFVLRDGVQFHNGAPLTAADVVKSLTIALQKPTALKAAQIADIRAIDDKTVELTLEKPLMSLPAYLAHATSMILSSASFADNGEVTQLIGTGPYQLTRFEPPQKLEQQAFANYWGKPAKIKNVSYLANSRSETRTLLAQSKPNYLVFTLDPASLNRLQQDPNVQVVSKSLARTIQYKVNADNPLFRDVNVRQALSDAIDRQGIAQSVMHVKKAAAEQILPPIFADWQIPAPTKQPDPAAIKQRLIDLGFTVDDQGMLYKDGKPFAFTLRTFSDRPELPLIATALQAQWKKIGVAVDVSVGNFSEIPSGHQDGSLEMALYARNYGLTPDPVGSLLEDFAPAGSDWGVMNWQSPALNTDLQVLETSTAPEHATKQQISKIIHDARPITPVVYYQQNAAAHTSLQGLEIDALERNFYLSKLSWAE</sequence>
<dbReference type="Gene3D" id="3.40.190.10">
    <property type="entry name" value="Periplasmic binding protein-like II"/>
    <property type="match status" value="1"/>
</dbReference>
<evidence type="ECO:0000313" key="3">
    <source>
        <dbReference type="EMBL" id="GAA0307784.1"/>
    </source>
</evidence>
<dbReference type="Gene3D" id="3.10.105.10">
    <property type="entry name" value="Dipeptide-binding Protein, Domain 3"/>
    <property type="match status" value="1"/>
</dbReference>
<gene>
    <name evidence="3" type="ORF">GCM10009129_01080</name>
</gene>
<name>A0ABN0VJS4_9GAMM</name>
<dbReference type="Pfam" id="PF00496">
    <property type="entry name" value="SBP_bac_5"/>
    <property type="match status" value="1"/>
</dbReference>
<keyword evidence="1" id="KW-0732">Signal</keyword>
<feature type="domain" description="Solute-binding protein family 5" evidence="2">
    <location>
        <begin position="86"/>
        <end position="441"/>
    </location>
</feature>
<dbReference type="InterPro" id="IPR030678">
    <property type="entry name" value="Peptide/Ni-bd"/>
</dbReference>
<dbReference type="CDD" id="cd08490">
    <property type="entry name" value="PBP2_NikA_DppA_OppA_like_3"/>
    <property type="match status" value="1"/>
</dbReference>
<dbReference type="EMBL" id="BAAAFR010000001">
    <property type="protein sequence ID" value="GAA0307784.1"/>
    <property type="molecule type" value="Genomic_DNA"/>
</dbReference>
<organism evidence="3 4">
    <name type="scientific">Psychrobacter aestuarii</name>
    <dbReference type="NCBI Taxonomy" id="556327"/>
    <lineage>
        <taxon>Bacteria</taxon>
        <taxon>Pseudomonadati</taxon>
        <taxon>Pseudomonadota</taxon>
        <taxon>Gammaproteobacteria</taxon>
        <taxon>Moraxellales</taxon>
        <taxon>Moraxellaceae</taxon>
        <taxon>Psychrobacter</taxon>
    </lineage>
</organism>
<accession>A0ABN0VJS4</accession>
<evidence type="ECO:0000259" key="2">
    <source>
        <dbReference type="Pfam" id="PF00496"/>
    </source>
</evidence>